<reference evidence="1 2" key="1">
    <citation type="submission" date="2016-10" db="EMBL/GenBank/DDBJ databases">
        <authorList>
            <person name="de Groot N.N."/>
        </authorList>
    </citation>
    <scope>NUCLEOTIDE SEQUENCE [LARGE SCALE GENOMIC DNA]</scope>
    <source>
        <strain evidence="1 2">DSM 26656</strain>
    </source>
</reference>
<protein>
    <submittedName>
        <fullName evidence="1">Uncharacterized protein</fullName>
    </submittedName>
</protein>
<keyword evidence="2" id="KW-1185">Reference proteome</keyword>
<dbReference type="Proteomes" id="UP000236743">
    <property type="component" value="Unassembled WGS sequence"/>
</dbReference>
<dbReference type="EMBL" id="FNUY01000004">
    <property type="protein sequence ID" value="SEG28139.1"/>
    <property type="molecule type" value="Genomic_DNA"/>
</dbReference>
<name>A0A1H5YV52_9HYPH</name>
<proteinExistence type="predicted"/>
<organism evidence="1 2">
    <name type="scientific">Bosea lathyri</name>
    <dbReference type="NCBI Taxonomy" id="1036778"/>
    <lineage>
        <taxon>Bacteria</taxon>
        <taxon>Pseudomonadati</taxon>
        <taxon>Pseudomonadota</taxon>
        <taxon>Alphaproteobacteria</taxon>
        <taxon>Hyphomicrobiales</taxon>
        <taxon>Boseaceae</taxon>
        <taxon>Bosea</taxon>
    </lineage>
</organism>
<evidence type="ECO:0000313" key="2">
    <source>
        <dbReference type="Proteomes" id="UP000236743"/>
    </source>
</evidence>
<sequence>MRGKSKLACRGWCASIFNTKPNSATPSNTEVFFGVAKPMESSYLPAIGFETQRVAEPGTRP</sequence>
<dbReference type="AlphaFoldDB" id="A0A1H5YV52"/>
<evidence type="ECO:0000313" key="1">
    <source>
        <dbReference type="EMBL" id="SEG28139.1"/>
    </source>
</evidence>
<accession>A0A1H5YV52</accession>
<gene>
    <name evidence="1" type="ORF">SAMN04488115_104118</name>
</gene>